<comment type="caution">
    <text evidence="2">The sequence shown here is derived from an EMBL/GenBank/DDBJ whole genome shotgun (WGS) entry which is preliminary data.</text>
</comment>
<keyword evidence="1" id="KW-1133">Transmembrane helix</keyword>
<evidence type="ECO:0000313" key="3">
    <source>
        <dbReference type="Proteomes" id="UP001057753"/>
    </source>
</evidence>
<dbReference type="AlphaFoldDB" id="A0A9Q4FZ51"/>
<gene>
    <name evidence="2" type="ORF">HXA33_07720</name>
</gene>
<dbReference type="EMBL" id="JABXYM010000001">
    <property type="protein sequence ID" value="MCR6096438.1"/>
    <property type="molecule type" value="Genomic_DNA"/>
</dbReference>
<protein>
    <submittedName>
        <fullName evidence="2">Uncharacterized protein</fullName>
    </submittedName>
</protein>
<keyword evidence="1" id="KW-0472">Membrane</keyword>
<organism evidence="2 3">
    <name type="scientific">Salipaludibacillus agaradhaerens</name>
    <name type="common">Bacillus agaradhaerens</name>
    <dbReference type="NCBI Taxonomy" id="76935"/>
    <lineage>
        <taxon>Bacteria</taxon>
        <taxon>Bacillati</taxon>
        <taxon>Bacillota</taxon>
        <taxon>Bacilli</taxon>
        <taxon>Bacillales</taxon>
        <taxon>Bacillaceae</taxon>
    </lineage>
</organism>
<dbReference type="RefSeq" id="WP_078576795.1">
    <property type="nucleotide sequence ID" value="NZ_JABXYM010000001.1"/>
</dbReference>
<name>A0A9Q4FZ51_SALAG</name>
<keyword evidence="1" id="KW-0812">Transmembrane</keyword>
<reference evidence="2" key="1">
    <citation type="submission" date="2020-06" db="EMBL/GenBank/DDBJ databases">
        <title>Insight into the genomes of haloalkaliphilic bacilli from Kenyan soda lakes.</title>
        <authorList>
            <person name="Mwirichia R."/>
            <person name="Villamizar G.C."/>
            <person name="Poehlein A."/>
            <person name="Mugweru J."/>
            <person name="Kipnyargis A."/>
            <person name="Kiplimo D."/>
            <person name="Orwa P."/>
            <person name="Daniel R."/>
        </authorList>
    </citation>
    <scope>NUCLEOTIDE SEQUENCE</scope>
    <source>
        <strain evidence="2">B1096_S55</strain>
    </source>
</reference>
<proteinExistence type="predicted"/>
<evidence type="ECO:0000313" key="2">
    <source>
        <dbReference type="EMBL" id="MCR6096438.1"/>
    </source>
</evidence>
<evidence type="ECO:0000256" key="1">
    <source>
        <dbReference type="SAM" id="Phobius"/>
    </source>
</evidence>
<accession>A0A9Q4FZ51</accession>
<sequence>MDILTILILIVIGIILLRIVGAIFRIVITIGLIMLIIYVVSEALTLNTILLVKPWQLITVGC</sequence>
<dbReference type="Proteomes" id="UP001057753">
    <property type="component" value="Unassembled WGS sequence"/>
</dbReference>
<feature type="transmembrane region" description="Helical" evidence="1">
    <location>
        <begin position="6"/>
        <end position="39"/>
    </location>
</feature>
<keyword evidence="3" id="KW-1185">Reference proteome</keyword>